<dbReference type="PANTHER" id="PTHR36153">
    <property type="entry name" value="INNER MEMBRANE PROTEIN-RELATED"/>
    <property type="match status" value="1"/>
</dbReference>
<dbReference type="InterPro" id="IPR017731">
    <property type="entry name" value="TssM1-like"/>
</dbReference>
<dbReference type="AlphaFoldDB" id="A0A0F9X5G0"/>
<dbReference type="Pfam" id="PF06761">
    <property type="entry name" value="IcmF-related"/>
    <property type="match status" value="1"/>
</dbReference>
<evidence type="ECO:0000313" key="5">
    <source>
        <dbReference type="EMBL" id="KKN86768.1"/>
    </source>
</evidence>
<feature type="transmembrane region" description="Helical" evidence="1">
    <location>
        <begin position="477"/>
        <end position="497"/>
    </location>
</feature>
<gene>
    <name evidence="5" type="ORF">LCGC14_0265630</name>
</gene>
<dbReference type="InterPro" id="IPR009612">
    <property type="entry name" value="IcmF-rel"/>
</dbReference>
<dbReference type="EMBL" id="LAZR01000144">
    <property type="protein sequence ID" value="KKN86768.1"/>
    <property type="molecule type" value="Genomic_DNA"/>
</dbReference>
<dbReference type="Gene3D" id="3.40.50.300">
    <property type="entry name" value="P-loop containing nucleotide triphosphate hydrolases"/>
    <property type="match status" value="1"/>
</dbReference>
<evidence type="ECO:0000259" key="3">
    <source>
        <dbReference type="Pfam" id="PF06761"/>
    </source>
</evidence>
<feature type="domain" description="Type VI secretion system component TssM1 N-terminal" evidence="4">
    <location>
        <begin position="224"/>
        <end position="482"/>
    </location>
</feature>
<evidence type="ECO:0000256" key="1">
    <source>
        <dbReference type="SAM" id="Phobius"/>
    </source>
</evidence>
<dbReference type="InterPro" id="IPR053156">
    <property type="entry name" value="T6SS_TssM-like"/>
</dbReference>
<keyword evidence="1" id="KW-0472">Membrane</keyword>
<sequence>MWSTLKSKLSRWVPGMSRAQTAQNRANAHANKAKGVLRLSTLLWAVLLVVLLVAIWWLGPGWEVRGVMPLAPLTNRLLATLAVVTLIAVVWGVRLARRLRALDEERQQEDARHQDPIMAQVERQEASLNSVINEITDSLGGGHSSRYRLPWYLVMGVENAGKTSLINRSGQNFALTHVMKASGQSSKQGQLGFDWWIGDKAVLIDPDGELLTQGAMEGGEPQELQRRLWDHFVDWLERNRAQRPLDGVVLVLDLARLSHAQVAVRKGYAALLRSRLRELMERHGTRLPVYVTFSKMDLLHGFDDFFRHYSRDARRAPLGFTFSPASMETPGKWETEFETDYDAMLARLNQHLPTMLSECRDREERESVFRFVRQLAGLRDVLFGFLTEALSSDRFSTAAMVRGTYFTSVYQQGVPEDPFVDAAARRYGMDDSVQPAHRAARSALYFTEELFDKVIYPEAGLAGDNARVTERRRRARNISLAACLIMGIGLVGGWAHFYQKNSVSLAAVEERAETFLATQPDDFQSDDPSGYEFLEPLDRLRYALETFDGYRTHTPYLADMGLYQGHIIGAQVERAYLAMLEHQFLPALMIGIMDDMNRAEEGSNAKLALLRVLRMMSDASGRQPERVERFMAQRWQGYFPQQGEVQERLLTHLDYALEHSDLEGHIAQGQQRPAQAMAPLRGSLEAAQEELSRQPIDERVYAALKAAGSRQGDPLDLRRSVGTMFDTVFMTRNDDPEHVRLPHLVTRDGFENYFLQELNRATELALIDVWVLGQRDNINFSDADKQQLQTALREHYVSDYHVSWRDALSNTHLVPLPDIRQAIVVADALVGSQRPLDRLLAAVERNTSLYPELPEDDDQAREALRQSQRYQLALAIEQPFTPINQLSHERNDNPSSLAEIKAAVTALRDYLMEIEESSNAERAAFMNVRDRLSLRGNDPILNLQRIADNTPQPVGNMLHELADQSWQLMMVSATRHLEHQWLDDVVAPYQERLAGRYPLAPNASQEVALSDFEDFFAPSGTLDTFYEDSLKPFIEGAPEYLVDAQGNSLLRDSLHRSIQQAEQIRRAYFSRDGALDVEFALEPVSLSPDKRRSVISVDGQLIEYAHSASQRVSMIWPNALRGGTESRITMVPSEVNRSPRSVAQDGAWAWFRLLEQAEITSVSERELELRFNVDGGTMRYRLFANGAPNPFTRPLAAGFQLPSALYAERGGDADQT</sequence>
<dbReference type="SUPFAM" id="SSF52540">
    <property type="entry name" value="P-loop containing nucleoside triphosphate hydrolases"/>
    <property type="match status" value="1"/>
</dbReference>
<evidence type="ECO:0000259" key="4">
    <source>
        <dbReference type="Pfam" id="PF14331"/>
    </source>
</evidence>
<keyword evidence="1" id="KW-1133">Transmembrane helix</keyword>
<protein>
    <recommendedName>
        <fullName evidence="6">IcmF-related N-terminal domain-containing protein</fullName>
    </recommendedName>
</protein>
<feature type="transmembrane region" description="Helical" evidence="1">
    <location>
        <begin position="35"/>
        <end position="57"/>
    </location>
</feature>
<dbReference type="Pfam" id="PF14331">
    <property type="entry name" value="IcmF-related_N"/>
    <property type="match status" value="1"/>
</dbReference>
<comment type="caution">
    <text evidence="5">The sequence shown here is derived from an EMBL/GenBank/DDBJ whole genome shotgun (WGS) entry which is preliminary data.</text>
</comment>
<dbReference type="InterPro" id="IPR025743">
    <property type="entry name" value="TssM1_N"/>
</dbReference>
<dbReference type="PANTHER" id="PTHR36153:SF5">
    <property type="entry name" value="EXPORTED PROTEIN"/>
    <property type="match status" value="1"/>
</dbReference>
<feature type="transmembrane region" description="Helical" evidence="1">
    <location>
        <begin position="77"/>
        <end position="96"/>
    </location>
</feature>
<accession>A0A0F9X5G0</accession>
<dbReference type="NCBIfam" id="TIGR03348">
    <property type="entry name" value="VI_IcmF"/>
    <property type="match status" value="1"/>
</dbReference>
<proteinExistence type="predicted"/>
<dbReference type="Pfam" id="PF06744">
    <property type="entry name" value="IcmF_C"/>
    <property type="match status" value="1"/>
</dbReference>
<dbReference type="InterPro" id="IPR010623">
    <property type="entry name" value="IcmF_C"/>
</dbReference>
<reference evidence="5" key="1">
    <citation type="journal article" date="2015" name="Nature">
        <title>Complex archaea that bridge the gap between prokaryotes and eukaryotes.</title>
        <authorList>
            <person name="Spang A."/>
            <person name="Saw J.H."/>
            <person name="Jorgensen S.L."/>
            <person name="Zaremba-Niedzwiedzka K."/>
            <person name="Martijn J."/>
            <person name="Lind A.E."/>
            <person name="van Eijk R."/>
            <person name="Schleper C."/>
            <person name="Guy L."/>
            <person name="Ettema T.J."/>
        </authorList>
    </citation>
    <scope>NUCLEOTIDE SEQUENCE</scope>
</reference>
<keyword evidence="1" id="KW-0812">Transmembrane</keyword>
<dbReference type="InterPro" id="IPR027417">
    <property type="entry name" value="P-loop_NTPase"/>
</dbReference>
<evidence type="ECO:0008006" key="6">
    <source>
        <dbReference type="Google" id="ProtNLM"/>
    </source>
</evidence>
<feature type="domain" description="IcmF-related" evidence="3">
    <location>
        <begin position="534"/>
        <end position="848"/>
    </location>
</feature>
<dbReference type="CDD" id="cd00882">
    <property type="entry name" value="Ras_like_GTPase"/>
    <property type="match status" value="1"/>
</dbReference>
<evidence type="ECO:0000259" key="2">
    <source>
        <dbReference type="Pfam" id="PF06744"/>
    </source>
</evidence>
<organism evidence="5">
    <name type="scientific">marine sediment metagenome</name>
    <dbReference type="NCBI Taxonomy" id="412755"/>
    <lineage>
        <taxon>unclassified sequences</taxon>
        <taxon>metagenomes</taxon>
        <taxon>ecological metagenomes</taxon>
    </lineage>
</organism>
<feature type="domain" description="Type VI secretion system IcmF C-terminal" evidence="2">
    <location>
        <begin position="1079"/>
        <end position="1185"/>
    </location>
</feature>
<name>A0A0F9X5G0_9ZZZZ</name>